<evidence type="ECO:0000313" key="2">
    <source>
        <dbReference type="Proteomes" id="UP001497480"/>
    </source>
</evidence>
<comment type="caution">
    <text evidence="1">The sequence shown here is derived from an EMBL/GenBank/DDBJ whole genome shotgun (WGS) entry which is preliminary data.</text>
</comment>
<dbReference type="Proteomes" id="UP001497480">
    <property type="component" value="Unassembled WGS sequence"/>
</dbReference>
<name>A0AAV1YGI4_LUPLU</name>
<evidence type="ECO:0000313" key="1">
    <source>
        <dbReference type="EMBL" id="CAL0333101.1"/>
    </source>
</evidence>
<protein>
    <submittedName>
        <fullName evidence="1">Uncharacterized protein</fullName>
    </submittedName>
</protein>
<proteinExistence type="predicted"/>
<dbReference type="EMBL" id="CAXHTB010000025">
    <property type="protein sequence ID" value="CAL0333101.1"/>
    <property type="molecule type" value="Genomic_DNA"/>
</dbReference>
<organism evidence="1 2">
    <name type="scientific">Lupinus luteus</name>
    <name type="common">European yellow lupine</name>
    <dbReference type="NCBI Taxonomy" id="3873"/>
    <lineage>
        <taxon>Eukaryota</taxon>
        <taxon>Viridiplantae</taxon>
        <taxon>Streptophyta</taxon>
        <taxon>Embryophyta</taxon>
        <taxon>Tracheophyta</taxon>
        <taxon>Spermatophyta</taxon>
        <taxon>Magnoliopsida</taxon>
        <taxon>eudicotyledons</taxon>
        <taxon>Gunneridae</taxon>
        <taxon>Pentapetalae</taxon>
        <taxon>rosids</taxon>
        <taxon>fabids</taxon>
        <taxon>Fabales</taxon>
        <taxon>Fabaceae</taxon>
        <taxon>Papilionoideae</taxon>
        <taxon>50 kb inversion clade</taxon>
        <taxon>genistoids sensu lato</taxon>
        <taxon>core genistoids</taxon>
        <taxon>Genisteae</taxon>
        <taxon>Lupinus</taxon>
    </lineage>
</organism>
<gene>
    <name evidence="1" type="ORF">LLUT_LOCUS34161</name>
</gene>
<sequence length="54" mass="6029">MVLCYGTGIAVLHWSKSSKMACSGVDGHHSTNEQRFHRPKCRLEPPPIRLAVEP</sequence>
<accession>A0AAV1YGI4</accession>
<dbReference type="AlphaFoldDB" id="A0AAV1YGI4"/>
<keyword evidence="2" id="KW-1185">Reference proteome</keyword>
<reference evidence="1 2" key="1">
    <citation type="submission" date="2024-03" db="EMBL/GenBank/DDBJ databases">
        <authorList>
            <person name="Martinez-Hernandez J."/>
        </authorList>
    </citation>
    <scope>NUCLEOTIDE SEQUENCE [LARGE SCALE GENOMIC DNA]</scope>
</reference>